<comment type="subunit">
    <text evidence="7">Part of the 30S ribosomal subunit. Interacts with proteins S7 and S18. Binds to IF-3.</text>
</comment>
<comment type="caution">
    <text evidence="10">The sequence shown here is derived from an EMBL/GenBank/DDBJ whole genome shotgun (WGS) entry which is preliminary data.</text>
</comment>
<feature type="region of interest" description="Disordered" evidence="9">
    <location>
        <begin position="1"/>
        <end position="35"/>
    </location>
</feature>
<dbReference type="GO" id="GO:0006412">
    <property type="term" value="P:translation"/>
    <property type="evidence" value="ECO:0007669"/>
    <property type="project" value="UniProtKB-UniRule"/>
</dbReference>
<dbReference type="AlphaFoldDB" id="A0A1F7WF81"/>
<dbReference type="PANTHER" id="PTHR11759">
    <property type="entry name" value="40S RIBOSOMAL PROTEIN S14/30S RIBOSOMAL PROTEIN S11"/>
    <property type="match status" value="1"/>
</dbReference>
<keyword evidence="2 7" id="KW-0699">rRNA-binding</keyword>
<dbReference type="PIRSF" id="PIRSF002131">
    <property type="entry name" value="Ribosomal_S11"/>
    <property type="match status" value="1"/>
</dbReference>
<dbReference type="GO" id="GO:0003735">
    <property type="term" value="F:structural constituent of ribosome"/>
    <property type="evidence" value="ECO:0007669"/>
    <property type="project" value="InterPro"/>
</dbReference>
<proteinExistence type="inferred from homology"/>
<dbReference type="HAMAP" id="MF_01310">
    <property type="entry name" value="Ribosomal_uS11"/>
    <property type="match status" value="1"/>
</dbReference>
<protein>
    <recommendedName>
        <fullName evidence="6 7">Small ribosomal subunit protein uS11</fullName>
    </recommendedName>
</protein>
<comment type="function">
    <text evidence="7">Located on the platform of the 30S subunit, it bridges several disparate RNA helices of the 16S rRNA. Forms part of the Shine-Dalgarno cleft in the 70S ribosome.</text>
</comment>
<dbReference type="NCBIfam" id="NF003698">
    <property type="entry name" value="PRK05309.1"/>
    <property type="match status" value="1"/>
</dbReference>
<evidence type="ECO:0000313" key="11">
    <source>
        <dbReference type="Proteomes" id="UP000176988"/>
    </source>
</evidence>
<evidence type="ECO:0000256" key="7">
    <source>
        <dbReference type="HAMAP-Rule" id="MF_01310"/>
    </source>
</evidence>
<evidence type="ECO:0000256" key="8">
    <source>
        <dbReference type="RuleBase" id="RU003629"/>
    </source>
</evidence>
<dbReference type="Pfam" id="PF00411">
    <property type="entry name" value="Ribosomal_S11"/>
    <property type="match status" value="1"/>
</dbReference>
<dbReference type="InterPro" id="IPR001971">
    <property type="entry name" value="Ribosomal_uS11"/>
</dbReference>
<evidence type="ECO:0000256" key="6">
    <source>
        <dbReference type="ARBA" id="ARBA00035160"/>
    </source>
</evidence>
<comment type="similarity">
    <text evidence="1 7 8">Belongs to the universal ribosomal protein uS11 family.</text>
</comment>
<evidence type="ECO:0000256" key="3">
    <source>
        <dbReference type="ARBA" id="ARBA00022884"/>
    </source>
</evidence>
<keyword evidence="4 7" id="KW-0689">Ribosomal protein</keyword>
<feature type="compositionally biased region" description="Basic residues" evidence="9">
    <location>
        <begin position="18"/>
        <end position="33"/>
    </location>
</feature>
<dbReference type="NCBIfam" id="TIGR03632">
    <property type="entry name" value="uS11_bact"/>
    <property type="match status" value="1"/>
</dbReference>
<evidence type="ECO:0000256" key="1">
    <source>
        <dbReference type="ARBA" id="ARBA00006194"/>
    </source>
</evidence>
<dbReference type="InterPro" id="IPR019981">
    <property type="entry name" value="Ribosomal_uS11_bac-type"/>
</dbReference>
<evidence type="ECO:0000256" key="2">
    <source>
        <dbReference type="ARBA" id="ARBA00022730"/>
    </source>
</evidence>
<evidence type="ECO:0000313" key="10">
    <source>
        <dbReference type="EMBL" id="OGM01039.1"/>
    </source>
</evidence>
<dbReference type="Proteomes" id="UP000176988">
    <property type="component" value="Unassembled WGS sequence"/>
</dbReference>
<dbReference type="PROSITE" id="PS00054">
    <property type="entry name" value="RIBOSOMAL_S11"/>
    <property type="match status" value="1"/>
</dbReference>
<sequence length="149" mass="15758">MNPEVAADKSADKEKGGKKAVRATRGRGKKRTAKNVSSGRAYIQATYNNTIVTLTDQNGNVLGWSSAGVCGFHGPKKSTPYAASVIVKDVCEKVSDTGLKEVMVFVRGIGSGREGAVRALHANGLIVSSIKDVTPIPHNGCRAPKPRRI</sequence>
<dbReference type="FunFam" id="3.30.420.80:FF:000010">
    <property type="entry name" value="30S ribosomal protein S11"/>
    <property type="match status" value="1"/>
</dbReference>
<dbReference type="GO" id="GO:0005840">
    <property type="term" value="C:ribosome"/>
    <property type="evidence" value="ECO:0007669"/>
    <property type="project" value="UniProtKB-KW"/>
</dbReference>
<dbReference type="GO" id="GO:1990904">
    <property type="term" value="C:ribonucleoprotein complex"/>
    <property type="evidence" value="ECO:0007669"/>
    <property type="project" value="UniProtKB-KW"/>
</dbReference>
<gene>
    <name evidence="7" type="primary">rpsK</name>
    <name evidence="10" type="ORF">A2480_03340</name>
</gene>
<dbReference type="InterPro" id="IPR018102">
    <property type="entry name" value="Ribosomal_uS11_CS"/>
</dbReference>
<keyword evidence="3 7" id="KW-0694">RNA-binding</keyword>
<name>A0A1F7WF81_9BACT</name>
<dbReference type="InterPro" id="IPR036967">
    <property type="entry name" value="Ribosomal_uS11_sf"/>
</dbReference>
<dbReference type="Gene3D" id="3.30.420.80">
    <property type="entry name" value="Ribosomal protein S11"/>
    <property type="match status" value="1"/>
</dbReference>
<accession>A0A1F7WF81</accession>
<dbReference type="STRING" id="1802424.A2480_03340"/>
<organism evidence="10 11">
    <name type="scientific">Candidatus Uhrbacteria bacterium RIFOXYC2_FULL_47_19</name>
    <dbReference type="NCBI Taxonomy" id="1802424"/>
    <lineage>
        <taxon>Bacteria</taxon>
        <taxon>Candidatus Uhriibacteriota</taxon>
    </lineage>
</organism>
<dbReference type="SUPFAM" id="SSF53137">
    <property type="entry name" value="Translational machinery components"/>
    <property type="match status" value="1"/>
</dbReference>
<keyword evidence="5 7" id="KW-0687">Ribonucleoprotein</keyword>
<reference evidence="10 11" key="1">
    <citation type="journal article" date="2016" name="Nat. Commun.">
        <title>Thousands of microbial genomes shed light on interconnected biogeochemical processes in an aquifer system.</title>
        <authorList>
            <person name="Anantharaman K."/>
            <person name="Brown C.T."/>
            <person name="Hug L.A."/>
            <person name="Sharon I."/>
            <person name="Castelle C.J."/>
            <person name="Probst A.J."/>
            <person name="Thomas B.C."/>
            <person name="Singh A."/>
            <person name="Wilkins M.J."/>
            <person name="Karaoz U."/>
            <person name="Brodie E.L."/>
            <person name="Williams K.H."/>
            <person name="Hubbard S.S."/>
            <person name="Banfield J.F."/>
        </authorList>
    </citation>
    <scope>NUCLEOTIDE SEQUENCE [LARGE SCALE GENOMIC DNA]</scope>
</reference>
<dbReference type="EMBL" id="MGFG01000020">
    <property type="protein sequence ID" value="OGM01039.1"/>
    <property type="molecule type" value="Genomic_DNA"/>
</dbReference>
<evidence type="ECO:0000256" key="9">
    <source>
        <dbReference type="SAM" id="MobiDB-lite"/>
    </source>
</evidence>
<dbReference type="GO" id="GO:0019843">
    <property type="term" value="F:rRNA binding"/>
    <property type="evidence" value="ECO:0007669"/>
    <property type="project" value="UniProtKB-UniRule"/>
</dbReference>
<evidence type="ECO:0000256" key="4">
    <source>
        <dbReference type="ARBA" id="ARBA00022980"/>
    </source>
</evidence>
<feature type="compositionally biased region" description="Basic and acidic residues" evidence="9">
    <location>
        <begin position="1"/>
        <end position="17"/>
    </location>
</feature>
<evidence type="ECO:0000256" key="5">
    <source>
        <dbReference type="ARBA" id="ARBA00023274"/>
    </source>
</evidence>